<sequence length="640" mass="72099">VILLMDEGEARTVLLAASDLDMATSHSFFVVTTSPYDVSLSSFLQSQQGFKNKDSRLNILDSVFILSLRFPPNERSTSRQRRSVESDFAGHSKQLVLDKERNDFHFQKKQTSGYSSGFWTWRLPDILVSRVDGSASEASERIPNQGEKWVAPFQNSNVISGSAATDTVTFGYTENEQGMAQSRTPQNGELSDSWDDDIAATYDSLLLLGTTIARYVTQNNALPDPADLTSEFVSVDFSGLVGKVAVGNDSMVFYDAKVYDYDATEAGFVERFYLNATSPLSWVLETIGAITWPGGVVLPEDECFMQPDNCNVQEFDLIYIVVIFGAAVGIAVIATVVVFFIKRYWAKKEMTKGPNKVILSPDDLVFMLKKDMSKGSKIMKSRTNVMDNSRPDLLRGSDPNRSTGSINELSDFTQTARYNGDLVHVKELKVKAFEMKSKIYTFVRMLRDLRHENINPYVGFLPDPERPAMVTEYCSRGSLKGLRYMHNTPLKHHGHLTSKNCVIDSRFVLKITDYGVPGFLERLKTSRDLEVRDLLWTAPELLRDEVLLRRGTDKGDIYSISIIFQEVALRSEPYSSHNLTPEEIIKKVRKPPPLCRPSVSPQAAPPQFIQVMKQCWSEMPDMRPSIEEVYEQFKKLTGGK</sequence>
<keyword evidence="3" id="KW-0456">Lyase</keyword>
<dbReference type="InterPro" id="IPR000719">
    <property type="entry name" value="Prot_kinase_dom"/>
</dbReference>
<dbReference type="InterPro" id="IPR011009">
    <property type="entry name" value="Kinase-like_dom_sf"/>
</dbReference>
<evidence type="ECO:0000256" key="2">
    <source>
        <dbReference type="ARBA" id="ARBA00022741"/>
    </source>
</evidence>
<evidence type="ECO:0000256" key="4">
    <source>
        <dbReference type="ARBA" id="ARBA00023293"/>
    </source>
</evidence>
<proteinExistence type="predicted"/>
<evidence type="ECO:0000256" key="1">
    <source>
        <dbReference type="ARBA" id="ARBA00012202"/>
    </source>
</evidence>
<dbReference type="Gene3D" id="1.10.510.10">
    <property type="entry name" value="Transferase(Phosphotransferase) domain 1"/>
    <property type="match status" value="1"/>
</dbReference>
<dbReference type="EMBL" id="JACVVK020000203">
    <property type="protein sequence ID" value="KAK7484861.1"/>
    <property type="molecule type" value="Genomic_DNA"/>
</dbReference>
<feature type="domain" description="Protein kinase" evidence="6">
    <location>
        <begin position="366"/>
        <end position="636"/>
    </location>
</feature>
<accession>A0ABD0KCQ7</accession>
<dbReference type="EC" id="4.6.1.2" evidence="1"/>
<dbReference type="GO" id="GO:0000166">
    <property type="term" value="F:nucleotide binding"/>
    <property type="evidence" value="ECO:0007669"/>
    <property type="project" value="UniProtKB-KW"/>
</dbReference>
<keyword evidence="8" id="KW-1185">Reference proteome</keyword>
<keyword evidence="2" id="KW-0547">Nucleotide-binding</keyword>
<evidence type="ECO:0000313" key="7">
    <source>
        <dbReference type="EMBL" id="KAK7484861.1"/>
    </source>
</evidence>
<dbReference type="Proteomes" id="UP001519460">
    <property type="component" value="Unassembled WGS sequence"/>
</dbReference>
<reference evidence="7 8" key="1">
    <citation type="journal article" date="2023" name="Sci. Data">
        <title>Genome assembly of the Korean intertidal mud-creeper Batillaria attramentaria.</title>
        <authorList>
            <person name="Patra A.K."/>
            <person name="Ho P.T."/>
            <person name="Jun S."/>
            <person name="Lee S.J."/>
            <person name="Kim Y."/>
            <person name="Won Y.J."/>
        </authorList>
    </citation>
    <scope>NUCLEOTIDE SEQUENCE [LARGE SCALE GENOMIC DNA]</scope>
    <source>
        <strain evidence="7">Wonlab-2016</strain>
    </source>
</reference>
<keyword evidence="4" id="KW-0141">cGMP biosynthesis</keyword>
<keyword evidence="5" id="KW-0472">Membrane</keyword>
<evidence type="ECO:0000256" key="3">
    <source>
        <dbReference type="ARBA" id="ARBA00023239"/>
    </source>
</evidence>
<comment type="caution">
    <text evidence="7">The sequence shown here is derived from an EMBL/GenBank/DDBJ whole genome shotgun (WGS) entry which is preliminary data.</text>
</comment>
<dbReference type="SUPFAM" id="SSF53822">
    <property type="entry name" value="Periplasmic binding protein-like I"/>
    <property type="match status" value="1"/>
</dbReference>
<dbReference type="GO" id="GO:0004383">
    <property type="term" value="F:guanylate cyclase activity"/>
    <property type="evidence" value="ECO:0007669"/>
    <property type="project" value="UniProtKB-EC"/>
</dbReference>
<dbReference type="PANTHER" id="PTHR11920">
    <property type="entry name" value="GUANYLYL CYCLASE"/>
    <property type="match status" value="1"/>
</dbReference>
<dbReference type="PROSITE" id="PS50011">
    <property type="entry name" value="PROTEIN_KINASE_DOM"/>
    <property type="match status" value="1"/>
</dbReference>
<evidence type="ECO:0000259" key="6">
    <source>
        <dbReference type="PROSITE" id="PS50011"/>
    </source>
</evidence>
<evidence type="ECO:0000313" key="8">
    <source>
        <dbReference type="Proteomes" id="UP001519460"/>
    </source>
</evidence>
<feature type="non-terminal residue" evidence="7">
    <location>
        <position position="1"/>
    </location>
</feature>
<name>A0ABD0KCQ7_9CAEN</name>
<keyword evidence="5" id="KW-0812">Transmembrane</keyword>
<feature type="transmembrane region" description="Helical" evidence="5">
    <location>
        <begin position="317"/>
        <end position="341"/>
    </location>
</feature>
<gene>
    <name evidence="7" type="ORF">BaRGS_00023904</name>
</gene>
<dbReference type="PANTHER" id="PTHR11920:SF499">
    <property type="entry name" value="GUANYLATE CYCLASE DOMAIN-CONTAINING PROTEIN"/>
    <property type="match status" value="1"/>
</dbReference>
<dbReference type="SUPFAM" id="SSF56112">
    <property type="entry name" value="Protein kinase-like (PK-like)"/>
    <property type="match status" value="1"/>
</dbReference>
<organism evidence="7 8">
    <name type="scientific">Batillaria attramentaria</name>
    <dbReference type="NCBI Taxonomy" id="370345"/>
    <lineage>
        <taxon>Eukaryota</taxon>
        <taxon>Metazoa</taxon>
        <taxon>Spiralia</taxon>
        <taxon>Lophotrochozoa</taxon>
        <taxon>Mollusca</taxon>
        <taxon>Gastropoda</taxon>
        <taxon>Caenogastropoda</taxon>
        <taxon>Sorbeoconcha</taxon>
        <taxon>Cerithioidea</taxon>
        <taxon>Batillariidae</taxon>
        <taxon>Batillaria</taxon>
    </lineage>
</organism>
<dbReference type="InterPro" id="IPR050401">
    <property type="entry name" value="Cyclic_nucleotide_synthase"/>
</dbReference>
<keyword evidence="5" id="KW-1133">Transmembrane helix</keyword>
<protein>
    <recommendedName>
        <fullName evidence="1">guanylate cyclase</fullName>
        <ecNumber evidence="1">4.6.1.2</ecNumber>
    </recommendedName>
</protein>
<evidence type="ECO:0000256" key="5">
    <source>
        <dbReference type="SAM" id="Phobius"/>
    </source>
</evidence>
<dbReference type="Pfam" id="PF07714">
    <property type="entry name" value="PK_Tyr_Ser-Thr"/>
    <property type="match status" value="1"/>
</dbReference>
<dbReference type="InterPro" id="IPR028082">
    <property type="entry name" value="Peripla_BP_I"/>
</dbReference>
<dbReference type="AlphaFoldDB" id="A0ABD0KCQ7"/>
<dbReference type="InterPro" id="IPR001245">
    <property type="entry name" value="Ser-Thr/Tyr_kinase_cat_dom"/>
</dbReference>